<protein>
    <submittedName>
        <fullName evidence="1">Rhamnan synthesis protein F</fullName>
    </submittedName>
</protein>
<reference evidence="1 2" key="1">
    <citation type="submission" date="2015-02" db="EMBL/GenBank/DDBJ databases">
        <title>Draft genome sequences of ten Microbacterium spp. with emphasis on heavy metal contaminated environments.</title>
        <authorList>
            <person name="Corretto E."/>
        </authorList>
    </citation>
    <scope>NUCLEOTIDE SEQUENCE [LARGE SCALE GENOMIC DNA]</scope>
    <source>
        <strain evidence="1 2">BEL163</strain>
    </source>
</reference>
<dbReference type="EMBL" id="JYIV01000021">
    <property type="protein sequence ID" value="KJL24035.1"/>
    <property type="molecule type" value="Genomic_DNA"/>
</dbReference>
<dbReference type="AlphaFoldDB" id="A0A0F0KV93"/>
<dbReference type="Proteomes" id="UP000033725">
    <property type="component" value="Unassembled WGS sequence"/>
</dbReference>
<proteinExistence type="predicted"/>
<evidence type="ECO:0000313" key="2">
    <source>
        <dbReference type="Proteomes" id="UP000033725"/>
    </source>
</evidence>
<organism evidence="1 2">
    <name type="scientific">Microbacterium oxydans</name>
    <dbReference type="NCBI Taxonomy" id="82380"/>
    <lineage>
        <taxon>Bacteria</taxon>
        <taxon>Bacillati</taxon>
        <taxon>Actinomycetota</taxon>
        <taxon>Actinomycetes</taxon>
        <taxon>Micrococcales</taxon>
        <taxon>Microbacteriaceae</taxon>
        <taxon>Microbacterium</taxon>
    </lineage>
</organism>
<comment type="caution">
    <text evidence="1">The sequence shown here is derived from an EMBL/GenBank/DDBJ whole genome shotgun (WGS) entry which is preliminary data.</text>
</comment>
<dbReference type="OrthoDB" id="9815339at2"/>
<sequence length="644" mass="73067">MTTPGQKPATFPEGGRRLVIYVVYDRRGTVEEFVRYALKGMRDDAAHILAVVNGPLDDAGRALLETVTDDILVRPNVGFDIWAHKEGLAHIGDRIAEFDEVLLTNDTWFGPVRPYSPVFEKMNAREVHFWGMTDHEWEPLNKFTDQGELPYHLQSFWIAVRKEMFLSPEWIEYWRDLPEMPSYFDAVLKHEIEFTKHFQDRGYTESVAFASADYPTEHPSLFNADLLLADGCPLVKRRPFFHYPPFLDRHAVIGRRTAAEIAGYGYPIDLMWSNLAKNVQPKTLNTDAGMLEVLDEIEHAPAPNRRIAVLAHCTDPRTIDHILDRLEQLPVVFDLVVTTGGDEEAALIRSAIDDRELVKATSIEIRTIPVAHGRDMSAFFIGCRDILESDRYELVVKIHSRAPRRRGANIARYFRRYQLETLISSPGQFSNLLGLFEKEPGLGAVFPPMMHIGYALAGRGWSHYREPALEICERLGIRVPFDGASPLAPMGGMWIGRPEALRLLLEDELKYEDYAVAKRDSADLARVQERLVPMAMGELGYHCRTVLNQEHAGIAYANLAYKLDQLSITPPGYPLDQIQWLHRAGWAGAGGIVAMTRMYMRLNHPKASARIAPITRPFVAVARIGMHTLRKVLRRGRPIEGEML</sequence>
<dbReference type="RefSeq" id="WP_052674608.1">
    <property type="nucleotide sequence ID" value="NZ_JYIV01000021.1"/>
</dbReference>
<dbReference type="Pfam" id="PF05045">
    <property type="entry name" value="RgpF"/>
    <property type="match status" value="1"/>
</dbReference>
<name>A0A0F0KV93_9MICO</name>
<accession>A0A0F0KV93</accession>
<evidence type="ECO:0000313" key="1">
    <source>
        <dbReference type="EMBL" id="KJL24035.1"/>
    </source>
</evidence>
<dbReference type="PATRIC" id="fig|82380.10.peg.1206"/>
<dbReference type="InterPro" id="IPR007739">
    <property type="entry name" value="RgpF"/>
</dbReference>
<gene>
    <name evidence="1" type="ORF">RN51_01200</name>
</gene>